<dbReference type="Pfam" id="PF13439">
    <property type="entry name" value="Glyco_transf_4"/>
    <property type="match status" value="1"/>
</dbReference>
<dbReference type="PANTHER" id="PTHR45947:SF3">
    <property type="entry name" value="SULFOQUINOVOSYL TRANSFERASE SQD2"/>
    <property type="match status" value="1"/>
</dbReference>
<dbReference type="InterPro" id="IPR028098">
    <property type="entry name" value="Glyco_trans_4-like_N"/>
</dbReference>
<comment type="caution">
    <text evidence="4">The sequence shown here is derived from an EMBL/GenBank/DDBJ whole genome shotgun (WGS) entry which is preliminary data.</text>
</comment>
<dbReference type="RefSeq" id="WP_344795609.1">
    <property type="nucleotide sequence ID" value="NZ_BAABBN010000004.1"/>
</dbReference>
<dbReference type="SUPFAM" id="SSF53756">
    <property type="entry name" value="UDP-Glycosyltransferase/glycogen phosphorylase"/>
    <property type="match status" value="1"/>
</dbReference>
<evidence type="ECO:0000313" key="5">
    <source>
        <dbReference type="Proteomes" id="UP001501565"/>
    </source>
</evidence>
<dbReference type="InterPro" id="IPR050194">
    <property type="entry name" value="Glycosyltransferase_grp1"/>
</dbReference>
<feature type="domain" description="Glycosyl transferase family 1" evidence="2">
    <location>
        <begin position="204"/>
        <end position="364"/>
    </location>
</feature>
<evidence type="ECO:0000313" key="4">
    <source>
        <dbReference type="EMBL" id="GAA3915318.1"/>
    </source>
</evidence>
<name>A0ABP7M945_9GAMM</name>
<dbReference type="CDD" id="cd03801">
    <property type="entry name" value="GT4_PimA-like"/>
    <property type="match status" value="1"/>
</dbReference>
<accession>A0ABP7M945</accession>
<evidence type="ECO:0000256" key="1">
    <source>
        <dbReference type="SAM" id="Phobius"/>
    </source>
</evidence>
<reference evidence="5" key="1">
    <citation type="journal article" date="2019" name="Int. J. Syst. Evol. Microbiol.">
        <title>The Global Catalogue of Microorganisms (GCM) 10K type strain sequencing project: providing services to taxonomists for standard genome sequencing and annotation.</title>
        <authorList>
            <consortium name="The Broad Institute Genomics Platform"/>
            <consortium name="The Broad Institute Genome Sequencing Center for Infectious Disease"/>
            <person name="Wu L."/>
            <person name="Ma J."/>
        </authorList>
    </citation>
    <scope>NUCLEOTIDE SEQUENCE [LARGE SCALE GENOMIC DNA]</scope>
    <source>
        <strain evidence="5">JCM 17551</strain>
    </source>
</reference>
<organism evidence="4 5">
    <name type="scientific">Litoribacillus peritrichatus</name>
    <dbReference type="NCBI Taxonomy" id="718191"/>
    <lineage>
        <taxon>Bacteria</taxon>
        <taxon>Pseudomonadati</taxon>
        <taxon>Pseudomonadota</taxon>
        <taxon>Gammaproteobacteria</taxon>
        <taxon>Oceanospirillales</taxon>
        <taxon>Oceanospirillaceae</taxon>
        <taxon>Litoribacillus</taxon>
    </lineage>
</organism>
<sequence length="393" mass="44108">MKLCLFTSVYAMSDIDKHAAFLVESNKHLMSRGHEIHVLAPSYEGLKSHTVRGVKVHRFRYFFKRWEHLTHTEGAPNRVGNPFYLFVAVFYVLAGLIAAIRLCRKEKFDLVHVHWPFPHGVWGVAVKWLTGTPIAFVFHGAELLLAKRFFFVEPCLKFFIRRASALMCNSNFTAGQLRKITDKPIDIIPYGCSVNARDDIEKPKNIKKKLLFVGRIIERKGLPFLLQAIPLVNEKVEVHLDIVGLGKAKEECERLAQALNIEDQVTFHGFVEDDELEQMYADADVFVLPSVVDNKGDTEGLGVVLVEALSFKTPVVASDVGGISDVIINEKTGLLVEERSAESLASAIVKILTDETLAATVVDQGLKHAQHYFSWQRIVEKVDSVSQRVIASS</sequence>
<dbReference type="Proteomes" id="UP001501565">
    <property type="component" value="Unassembled WGS sequence"/>
</dbReference>
<dbReference type="Pfam" id="PF00534">
    <property type="entry name" value="Glycos_transf_1"/>
    <property type="match status" value="1"/>
</dbReference>
<proteinExistence type="predicted"/>
<keyword evidence="5" id="KW-1185">Reference proteome</keyword>
<gene>
    <name evidence="4" type="ORF">GCM10022277_07370</name>
</gene>
<keyword evidence="1" id="KW-0812">Transmembrane</keyword>
<evidence type="ECO:0000259" key="2">
    <source>
        <dbReference type="Pfam" id="PF00534"/>
    </source>
</evidence>
<protein>
    <recommendedName>
        <fullName evidence="6">Glycosyltransferase family 4 protein</fullName>
    </recommendedName>
</protein>
<dbReference type="PANTHER" id="PTHR45947">
    <property type="entry name" value="SULFOQUINOVOSYL TRANSFERASE SQD2"/>
    <property type="match status" value="1"/>
</dbReference>
<dbReference type="InterPro" id="IPR001296">
    <property type="entry name" value="Glyco_trans_1"/>
</dbReference>
<feature type="domain" description="Glycosyltransferase subfamily 4-like N-terminal" evidence="3">
    <location>
        <begin position="27"/>
        <end position="191"/>
    </location>
</feature>
<keyword evidence="1" id="KW-0472">Membrane</keyword>
<dbReference type="EMBL" id="BAABBN010000004">
    <property type="protein sequence ID" value="GAA3915318.1"/>
    <property type="molecule type" value="Genomic_DNA"/>
</dbReference>
<dbReference type="Gene3D" id="3.40.50.2000">
    <property type="entry name" value="Glycogen Phosphorylase B"/>
    <property type="match status" value="2"/>
</dbReference>
<evidence type="ECO:0008006" key="6">
    <source>
        <dbReference type="Google" id="ProtNLM"/>
    </source>
</evidence>
<keyword evidence="1" id="KW-1133">Transmembrane helix</keyword>
<feature type="transmembrane region" description="Helical" evidence="1">
    <location>
        <begin position="83"/>
        <end position="103"/>
    </location>
</feature>
<evidence type="ECO:0000259" key="3">
    <source>
        <dbReference type="Pfam" id="PF13439"/>
    </source>
</evidence>